<evidence type="ECO:0000313" key="11">
    <source>
        <dbReference type="EMBL" id="KCW80418.1"/>
    </source>
</evidence>
<evidence type="ECO:0000256" key="10">
    <source>
        <dbReference type="SAM" id="Phobius"/>
    </source>
</evidence>
<dbReference type="Gene3D" id="1.10.630.10">
    <property type="entry name" value="Cytochrome P450"/>
    <property type="match status" value="1"/>
</dbReference>
<proteinExistence type="inferred from homology"/>
<keyword evidence="10" id="KW-0472">Membrane</keyword>
<keyword evidence="10" id="KW-0812">Transmembrane</keyword>
<dbReference type="GO" id="GO:0004497">
    <property type="term" value="F:monooxygenase activity"/>
    <property type="evidence" value="ECO:0007669"/>
    <property type="project" value="UniProtKB-KW"/>
</dbReference>
<gene>
    <name evidence="11" type="ORF">EUGRSUZ_C01775</name>
</gene>
<keyword evidence="7 9" id="KW-0503">Monooxygenase</keyword>
<evidence type="ECO:0000256" key="9">
    <source>
        <dbReference type="RuleBase" id="RU000461"/>
    </source>
</evidence>
<evidence type="ECO:0000256" key="7">
    <source>
        <dbReference type="ARBA" id="ARBA00023033"/>
    </source>
</evidence>
<keyword evidence="4 8" id="KW-0479">Metal-binding</keyword>
<dbReference type="FunFam" id="1.10.630.10:FF:000011">
    <property type="entry name" value="Cytochrome P450 83B1"/>
    <property type="match status" value="1"/>
</dbReference>
<reference evidence="11" key="1">
    <citation type="submission" date="2013-07" db="EMBL/GenBank/DDBJ databases">
        <title>The genome of Eucalyptus grandis.</title>
        <authorList>
            <person name="Schmutz J."/>
            <person name="Hayes R."/>
            <person name="Myburg A."/>
            <person name="Tuskan G."/>
            <person name="Grattapaglia D."/>
            <person name="Rokhsar D.S."/>
        </authorList>
    </citation>
    <scope>NUCLEOTIDE SEQUENCE</scope>
    <source>
        <tissue evidence="11">Leaf extractions</tissue>
    </source>
</reference>
<evidence type="ECO:0000256" key="4">
    <source>
        <dbReference type="ARBA" id="ARBA00022723"/>
    </source>
</evidence>
<dbReference type="PANTHER" id="PTHR47955:SF19">
    <property type="entry name" value="CYTOCHROME P450 71A9-LIKE ISOFORM X1"/>
    <property type="match status" value="1"/>
</dbReference>
<dbReference type="PRINTS" id="PR00385">
    <property type="entry name" value="P450"/>
</dbReference>
<dbReference type="AlphaFoldDB" id="A0A059CPR2"/>
<evidence type="ECO:0008006" key="12">
    <source>
        <dbReference type="Google" id="ProtNLM"/>
    </source>
</evidence>
<dbReference type="PANTHER" id="PTHR47955">
    <property type="entry name" value="CYTOCHROME P450 FAMILY 71 PROTEIN"/>
    <property type="match status" value="1"/>
</dbReference>
<keyword evidence="5 9" id="KW-0560">Oxidoreductase</keyword>
<dbReference type="eggNOG" id="KOG0156">
    <property type="taxonomic scope" value="Eukaryota"/>
</dbReference>
<protein>
    <recommendedName>
        <fullName evidence="12">Cytochrome P450</fullName>
    </recommendedName>
</protein>
<keyword evidence="3 8" id="KW-0349">Heme</keyword>
<dbReference type="GO" id="GO:0016705">
    <property type="term" value="F:oxidoreductase activity, acting on paired donors, with incorporation or reduction of molecular oxygen"/>
    <property type="evidence" value="ECO:0007669"/>
    <property type="project" value="InterPro"/>
</dbReference>
<accession>A0A059CPR2</accession>
<feature type="binding site" description="axial binding residue" evidence="8">
    <location>
        <position position="441"/>
    </location>
    <ligand>
        <name>heme</name>
        <dbReference type="ChEBI" id="CHEBI:30413"/>
    </ligand>
    <ligandPart>
        <name>Fe</name>
        <dbReference type="ChEBI" id="CHEBI:18248"/>
    </ligandPart>
</feature>
<dbReference type="InterPro" id="IPR036396">
    <property type="entry name" value="Cyt_P450_sf"/>
</dbReference>
<dbReference type="InterPro" id="IPR002401">
    <property type="entry name" value="Cyt_P450_E_grp-I"/>
</dbReference>
<dbReference type="KEGG" id="egr:104437054"/>
<keyword evidence="6 8" id="KW-0408">Iron</keyword>
<dbReference type="Gramene" id="KCW80418">
    <property type="protein sequence ID" value="KCW80418"/>
    <property type="gene ID" value="EUGRSUZ_C01775"/>
</dbReference>
<dbReference type="GO" id="GO:0020037">
    <property type="term" value="F:heme binding"/>
    <property type="evidence" value="ECO:0007669"/>
    <property type="project" value="InterPro"/>
</dbReference>
<evidence type="ECO:0000256" key="2">
    <source>
        <dbReference type="ARBA" id="ARBA00010617"/>
    </source>
</evidence>
<dbReference type="Pfam" id="PF00067">
    <property type="entry name" value="p450"/>
    <property type="match status" value="1"/>
</dbReference>
<dbReference type="PROSITE" id="PS00086">
    <property type="entry name" value="CYTOCHROME_P450"/>
    <property type="match status" value="1"/>
</dbReference>
<dbReference type="PRINTS" id="PR00463">
    <property type="entry name" value="EP450I"/>
</dbReference>
<dbReference type="SUPFAM" id="SSF48264">
    <property type="entry name" value="Cytochrome P450"/>
    <property type="match status" value="1"/>
</dbReference>
<name>A0A059CPR2_EUCGR</name>
<evidence type="ECO:0000256" key="8">
    <source>
        <dbReference type="PIRSR" id="PIRSR602401-1"/>
    </source>
</evidence>
<evidence type="ECO:0000256" key="1">
    <source>
        <dbReference type="ARBA" id="ARBA00001971"/>
    </source>
</evidence>
<dbReference type="InParanoid" id="A0A059CPR2"/>
<organism evidence="11">
    <name type="scientific">Eucalyptus grandis</name>
    <name type="common">Flooded gum</name>
    <dbReference type="NCBI Taxonomy" id="71139"/>
    <lineage>
        <taxon>Eukaryota</taxon>
        <taxon>Viridiplantae</taxon>
        <taxon>Streptophyta</taxon>
        <taxon>Embryophyta</taxon>
        <taxon>Tracheophyta</taxon>
        <taxon>Spermatophyta</taxon>
        <taxon>Magnoliopsida</taxon>
        <taxon>eudicotyledons</taxon>
        <taxon>Gunneridae</taxon>
        <taxon>Pentapetalae</taxon>
        <taxon>rosids</taxon>
        <taxon>malvids</taxon>
        <taxon>Myrtales</taxon>
        <taxon>Myrtaceae</taxon>
        <taxon>Myrtoideae</taxon>
        <taxon>Eucalypteae</taxon>
        <taxon>Eucalyptus</taxon>
    </lineage>
</organism>
<sequence>MGVQLIVALICALVIPLLAVFFIDTKKKTRAFRNLPPGPRKLPIIGNLHQLGSLPHRSLARLSKQYGQIMLLHLGSIPTLVISSEDVAREVFKDHDTAFSGRPIFYAGKKLAYNQSDITFSTYGESWKELKKLVTQELLNNKRVKSFESVRKDEVKLMLDAITSSPGPVNIGELSLLLSNNIVCRVAFGSKYQADGSSVKSKFHETIRGIQKILGGFCVADLFPYMAWFNRLNGFNAKVEKNFMELDKFYDEVIEQHQDPQRPKLDHEDLVDVLLRLQRDPNQMNALTREQFKGVLTNIFNAGTGTSATTILWAMAELVRNPAVMRKAQEEVREVAKGKLHVEETDLLGLTYLRSVIKETLRLHPPLPLLVPRATIEDCKIRGYTVPRGTTVFVNVQAIATDPKSWENPEEFRPGRFLNSSIDFTGQNYEYLPFGSGRRGCPGRNFGVVIVELALANLLHRFDWKLPKGMSVEDIDMEEAYGLSTHKRTPLCLIATPMTG</sequence>
<evidence type="ECO:0000256" key="6">
    <source>
        <dbReference type="ARBA" id="ARBA00023004"/>
    </source>
</evidence>
<dbReference type="GO" id="GO:0005506">
    <property type="term" value="F:iron ion binding"/>
    <property type="evidence" value="ECO:0007669"/>
    <property type="project" value="InterPro"/>
</dbReference>
<dbReference type="CDD" id="cd11072">
    <property type="entry name" value="CYP71-like"/>
    <property type="match status" value="1"/>
</dbReference>
<dbReference type="OMA" id="FHGLGNN"/>
<dbReference type="InterPro" id="IPR001128">
    <property type="entry name" value="Cyt_P450"/>
</dbReference>
<feature type="transmembrane region" description="Helical" evidence="10">
    <location>
        <begin position="6"/>
        <end position="23"/>
    </location>
</feature>
<keyword evidence="10" id="KW-1133">Transmembrane helix</keyword>
<dbReference type="InterPro" id="IPR017972">
    <property type="entry name" value="Cyt_P450_CS"/>
</dbReference>
<comment type="cofactor">
    <cofactor evidence="1 8">
        <name>heme</name>
        <dbReference type="ChEBI" id="CHEBI:30413"/>
    </cofactor>
</comment>
<evidence type="ECO:0000256" key="5">
    <source>
        <dbReference type="ARBA" id="ARBA00023002"/>
    </source>
</evidence>
<evidence type="ECO:0000256" key="3">
    <source>
        <dbReference type="ARBA" id="ARBA00022617"/>
    </source>
</evidence>
<dbReference type="OrthoDB" id="2789670at2759"/>
<dbReference type="EMBL" id="KK198755">
    <property type="protein sequence ID" value="KCW80418.1"/>
    <property type="molecule type" value="Genomic_DNA"/>
</dbReference>
<comment type="similarity">
    <text evidence="2 9">Belongs to the cytochrome P450 family.</text>
</comment>